<gene>
    <name evidence="4" type="ORF">LG649_12450</name>
</gene>
<feature type="signal peptide" evidence="2">
    <location>
        <begin position="1"/>
        <end position="19"/>
    </location>
</feature>
<dbReference type="InterPro" id="IPR026444">
    <property type="entry name" value="Secre_tail"/>
</dbReference>
<dbReference type="EMBL" id="JAJAPW010000005">
    <property type="protein sequence ID" value="MCB4799656.1"/>
    <property type="molecule type" value="Genomic_DNA"/>
</dbReference>
<evidence type="ECO:0000256" key="1">
    <source>
        <dbReference type="ARBA" id="ARBA00022729"/>
    </source>
</evidence>
<keyword evidence="5" id="KW-1185">Reference proteome</keyword>
<dbReference type="InterPro" id="IPR026906">
    <property type="entry name" value="LRR_5"/>
</dbReference>
<dbReference type="RefSeq" id="WP_226544133.1">
    <property type="nucleotide sequence ID" value="NZ_JAJAPW010000005.1"/>
</dbReference>
<proteinExistence type="predicted"/>
<reference evidence="4" key="1">
    <citation type="submission" date="2021-10" db="EMBL/GenBank/DDBJ databases">
        <title>Tamlana sargassums sp. nov., and Tamlana laminarinivorans sp. nov., two new bacteria isolated from the brown alga.</title>
        <authorList>
            <person name="Li J."/>
        </authorList>
    </citation>
    <scope>NUCLEOTIDE SEQUENCE</scope>
    <source>
        <strain evidence="4">PT2-4</strain>
    </source>
</reference>
<dbReference type="Gene3D" id="3.40.50.12480">
    <property type="match status" value="1"/>
</dbReference>
<dbReference type="AlphaFoldDB" id="A0A9X1I1S3"/>
<evidence type="ECO:0000256" key="2">
    <source>
        <dbReference type="SAM" id="SignalP"/>
    </source>
</evidence>
<dbReference type="InterPro" id="IPR032675">
    <property type="entry name" value="LRR_dom_sf"/>
</dbReference>
<feature type="domain" description="Secretion system C-terminal sorting" evidence="3">
    <location>
        <begin position="509"/>
        <end position="576"/>
    </location>
</feature>
<organism evidence="4 5">
    <name type="scientific">Neotamlana laminarinivorans</name>
    <dbReference type="NCBI Taxonomy" id="2883124"/>
    <lineage>
        <taxon>Bacteria</taxon>
        <taxon>Pseudomonadati</taxon>
        <taxon>Bacteroidota</taxon>
        <taxon>Flavobacteriia</taxon>
        <taxon>Flavobacteriales</taxon>
        <taxon>Flavobacteriaceae</taxon>
        <taxon>Neotamlana</taxon>
    </lineage>
</organism>
<keyword evidence="1 2" id="KW-0732">Signal</keyword>
<comment type="caution">
    <text evidence="4">The sequence shown here is derived from an EMBL/GenBank/DDBJ whole genome shotgun (WGS) entry which is preliminary data.</text>
</comment>
<accession>A0A9X1I1S3</accession>
<evidence type="ECO:0000313" key="4">
    <source>
        <dbReference type="EMBL" id="MCB4799656.1"/>
    </source>
</evidence>
<dbReference type="Proteomes" id="UP001139199">
    <property type="component" value="Unassembled WGS sequence"/>
</dbReference>
<name>A0A9X1I1S3_9FLAO</name>
<evidence type="ECO:0000259" key="3">
    <source>
        <dbReference type="Pfam" id="PF18962"/>
    </source>
</evidence>
<dbReference type="PANTHER" id="PTHR45661:SF3">
    <property type="entry name" value="IG-LIKE DOMAIN-CONTAINING PROTEIN"/>
    <property type="match status" value="1"/>
</dbReference>
<sequence length="580" mass="61682">MKKTLLFVFAIMVTTTLCAQTVGDTFTDGDLNYEVLSVGTPNTVTLTGGGGAVVTVPTTVTDGTYTYEVVEVNNNAFKDNATLTNITLPSTVTTLKNGAFRNADNLVSTNYSSVLVTEANSLSRNASFDGLSIDLSSATEINGYTFWESYIAEVDIASAITIHDNAFRRTALTYIKIPETVTSIGSVAFSDTNIAAVEVYWNDAGSLPTIANDAFSGLTITLYVPVGTTSIYENAAVWQDFTIVEGTIPENLGVTFTEGDYNFIITGADTATLTGTNSTTETLHIIPGSAAYSGDAYTITAIADKAFYQNLSVASVSLPTSVKIMGNEVFFQCYSLASINTENIEYIGSNAFRETIITSLDLSEVKSIASNGLGRMAKLTGNLNLPKIEILGAYAFVGPDAADGTHITGLNLGSSLTEVDTNSFYRLRDLSLLTVGTDTPPALAAGATAFDLNTTPSSGLVSDISLEVPTPTGVSNYSMADGWSQFTNISDNSSLSTDNIYVNSLGFAIYPNPATQVISIKNTEGLNAQIKVSDLNGRILISKNINNDLSKINISSLNAGMYLFKITTQGREFVMRIVKQ</sequence>
<dbReference type="PANTHER" id="PTHR45661">
    <property type="entry name" value="SURFACE ANTIGEN"/>
    <property type="match status" value="1"/>
</dbReference>
<dbReference type="NCBIfam" id="TIGR04183">
    <property type="entry name" value="Por_Secre_tail"/>
    <property type="match status" value="1"/>
</dbReference>
<dbReference type="Pfam" id="PF13306">
    <property type="entry name" value="LRR_5"/>
    <property type="match status" value="2"/>
</dbReference>
<dbReference type="Gene3D" id="3.80.10.10">
    <property type="entry name" value="Ribonuclease Inhibitor"/>
    <property type="match status" value="2"/>
</dbReference>
<protein>
    <submittedName>
        <fullName evidence="4">Leucine-rich repeat domain-containing protein</fullName>
    </submittedName>
</protein>
<dbReference type="InterPro" id="IPR053139">
    <property type="entry name" value="Surface_bspA-like"/>
</dbReference>
<dbReference type="Pfam" id="PF18962">
    <property type="entry name" value="Por_Secre_tail"/>
    <property type="match status" value="1"/>
</dbReference>
<evidence type="ECO:0000313" key="5">
    <source>
        <dbReference type="Proteomes" id="UP001139199"/>
    </source>
</evidence>
<feature type="chain" id="PRO_5040864848" evidence="2">
    <location>
        <begin position="20"/>
        <end position="580"/>
    </location>
</feature>